<dbReference type="Pfam" id="PF00575">
    <property type="entry name" value="S1"/>
    <property type="match status" value="1"/>
</dbReference>
<evidence type="ECO:0000313" key="4">
    <source>
        <dbReference type="Proteomes" id="UP000287394"/>
    </source>
</evidence>
<dbReference type="EMBL" id="AP025739">
    <property type="protein sequence ID" value="BDI32253.1"/>
    <property type="molecule type" value="Genomic_DNA"/>
</dbReference>
<dbReference type="KEGG" id="ccot:CCAX7_43040"/>
<keyword evidence="1" id="KW-0806">Transcription termination</keyword>
<dbReference type="CDD" id="cd02134">
    <property type="entry name" value="KH-II_NusA_rpt1"/>
    <property type="match status" value="1"/>
</dbReference>
<dbReference type="Proteomes" id="UP000287394">
    <property type="component" value="Chromosome"/>
</dbReference>
<dbReference type="AlphaFoldDB" id="A0A402CXK6"/>
<evidence type="ECO:0000256" key="2">
    <source>
        <dbReference type="SAM" id="MobiDB-lite"/>
    </source>
</evidence>
<keyword evidence="1" id="KW-0805">Transcription regulation</keyword>
<dbReference type="InterPro" id="IPR012340">
    <property type="entry name" value="NA-bd_OB-fold"/>
</dbReference>
<dbReference type="SUPFAM" id="SSF50249">
    <property type="entry name" value="Nucleic acid-binding proteins"/>
    <property type="match status" value="1"/>
</dbReference>
<keyword evidence="1" id="KW-0694">RNA-binding</keyword>
<keyword evidence="4" id="KW-1185">Reference proteome</keyword>
<keyword evidence="1" id="KW-0804">Transcription</keyword>
<dbReference type="FunFam" id="3.30.300.20:FF:000002">
    <property type="entry name" value="Transcription termination/antitermination protein NusA"/>
    <property type="match status" value="1"/>
</dbReference>
<dbReference type="InterPro" id="IPR013735">
    <property type="entry name" value="TF_NusA_N"/>
</dbReference>
<dbReference type="Pfam" id="PF08529">
    <property type="entry name" value="NusA_N"/>
    <property type="match status" value="1"/>
</dbReference>
<dbReference type="InterPro" id="IPR036555">
    <property type="entry name" value="NusA_N_sf"/>
</dbReference>
<keyword evidence="1" id="KW-0889">Transcription antitermination</keyword>
<evidence type="ECO:0000313" key="3">
    <source>
        <dbReference type="EMBL" id="BDI32253.1"/>
    </source>
</evidence>
<feature type="compositionally biased region" description="Low complexity" evidence="2">
    <location>
        <begin position="364"/>
        <end position="380"/>
    </location>
</feature>
<dbReference type="InterPro" id="IPR003029">
    <property type="entry name" value="S1_domain"/>
</dbReference>
<dbReference type="InterPro" id="IPR030842">
    <property type="entry name" value="TF_NusA_bacterial"/>
</dbReference>
<name>A0A402CXK6_9BACT</name>
<dbReference type="GO" id="GO:0006353">
    <property type="term" value="P:DNA-templated transcription termination"/>
    <property type="evidence" value="ECO:0007669"/>
    <property type="project" value="UniProtKB-UniRule"/>
</dbReference>
<dbReference type="InterPro" id="IPR009019">
    <property type="entry name" value="KH_sf_prok-type"/>
</dbReference>
<dbReference type="InterPro" id="IPR025249">
    <property type="entry name" value="TF_NusA_KH_1st"/>
</dbReference>
<dbReference type="InterPro" id="IPR004087">
    <property type="entry name" value="KH_dom"/>
</dbReference>
<dbReference type="Gene3D" id="3.30.1480.10">
    <property type="entry name" value="NusA, N-terminal domain"/>
    <property type="match status" value="1"/>
</dbReference>
<comment type="function">
    <text evidence="1">Participates in both transcription termination and antitermination.</text>
</comment>
<reference evidence="3 4" key="1">
    <citation type="journal article" date="2019" name="Int. J. Syst. Evol. Microbiol.">
        <title>Capsulimonas corticalis gen. nov., sp. nov., an aerobic capsulated bacterium, of a novel bacterial order, Capsulimonadales ord. nov., of the class Armatimonadia of the phylum Armatimonadetes.</title>
        <authorList>
            <person name="Li J."/>
            <person name="Kudo C."/>
            <person name="Tonouchi A."/>
        </authorList>
    </citation>
    <scope>NUCLEOTIDE SEQUENCE [LARGE SCALE GENOMIC DNA]</scope>
    <source>
        <strain evidence="3 4">AX-7</strain>
    </source>
</reference>
<dbReference type="PROSITE" id="PS50084">
    <property type="entry name" value="KH_TYPE_1"/>
    <property type="match status" value="1"/>
</dbReference>
<accession>A0A402CXK6</accession>
<sequence length="408" mass="45255">MNGDFIEALRQIEKEKEIPFATLLKTLEVALGKAYKKHYGIPGDVNVHIDTTKNSFKFSCEKLVVEPVGNEHAEMSLETARKINPNAEYGDMIAVEVTPENFGRIAAQTARQVMMQEFRETEREKVFDEFNAKIGEVATGIVQRHEGGNVYINIGKLEALLPQQEQVPGEPYRFSDRIKVYLLEVRRSSRGPQVIVSRSHPSLIRRLFELEVPEIADGSVQIKSVAREAGARSKIAVACEDDKIDPVGACVGHRGARVQAVVSELYDEKIDIVRWSANVSQFVAESLSPAKSVNVKVNEEKKSCFVLVPDNMLSLAIGKSGQNVRLAARLTGWRIDIRSESQEAKAVFAKAAEEVAEEERQAEAQRLSPAAAKSVATAPADQEDENVVEYDEEVVITADMLKAFDDED</sequence>
<dbReference type="GO" id="GO:0003723">
    <property type="term" value="F:RNA binding"/>
    <property type="evidence" value="ECO:0007669"/>
    <property type="project" value="UniProtKB-UniRule"/>
</dbReference>
<proteinExistence type="inferred from homology"/>
<dbReference type="PROSITE" id="PS50126">
    <property type="entry name" value="S1"/>
    <property type="match status" value="1"/>
</dbReference>
<comment type="subunit">
    <text evidence="1">Monomer. Binds directly to the core enzyme of the DNA-dependent RNA polymerase and to nascent RNA.</text>
</comment>
<dbReference type="SMART" id="SM00322">
    <property type="entry name" value="KH"/>
    <property type="match status" value="1"/>
</dbReference>
<dbReference type="CDD" id="cd22529">
    <property type="entry name" value="KH-II_NusA_rpt2"/>
    <property type="match status" value="1"/>
</dbReference>
<dbReference type="InterPro" id="IPR015946">
    <property type="entry name" value="KH_dom-like_a/b"/>
</dbReference>
<dbReference type="Pfam" id="PF26594">
    <property type="entry name" value="KH_NusA_2nd"/>
    <property type="match status" value="1"/>
</dbReference>
<comment type="similarity">
    <text evidence="1">Belongs to the NusA family.</text>
</comment>
<gene>
    <name evidence="1 3" type="primary">nusA</name>
    <name evidence="3" type="ORF">CCAX7_43040</name>
</gene>
<dbReference type="Pfam" id="PF13184">
    <property type="entry name" value="KH_NusA_1st"/>
    <property type="match status" value="1"/>
</dbReference>
<dbReference type="PANTHER" id="PTHR22648">
    <property type="entry name" value="TRANSCRIPTION TERMINATION FACTOR NUSA"/>
    <property type="match status" value="1"/>
</dbReference>
<feature type="region of interest" description="Disordered" evidence="2">
    <location>
        <begin position="359"/>
        <end position="388"/>
    </location>
</feature>
<dbReference type="CDD" id="cd04455">
    <property type="entry name" value="S1_NusA"/>
    <property type="match status" value="1"/>
</dbReference>
<dbReference type="InterPro" id="IPR010213">
    <property type="entry name" value="TF_NusA"/>
</dbReference>
<dbReference type="OrthoDB" id="9807233at2"/>
<dbReference type="FunFam" id="3.30.300.20:FF:000005">
    <property type="entry name" value="Transcription termination/antitermination protein NusA"/>
    <property type="match status" value="1"/>
</dbReference>
<dbReference type="HAMAP" id="MF_00945_B">
    <property type="entry name" value="NusA_B"/>
    <property type="match status" value="1"/>
</dbReference>
<dbReference type="RefSeq" id="WP_119322056.1">
    <property type="nucleotide sequence ID" value="NZ_AP025739.1"/>
</dbReference>
<keyword evidence="1" id="KW-0963">Cytoplasm</keyword>
<dbReference type="GO" id="GO:0003700">
    <property type="term" value="F:DNA-binding transcription factor activity"/>
    <property type="evidence" value="ECO:0007669"/>
    <property type="project" value="InterPro"/>
</dbReference>
<dbReference type="FunCoup" id="A0A402CXK6">
    <property type="interactions" value="394"/>
</dbReference>
<dbReference type="SUPFAM" id="SSF69705">
    <property type="entry name" value="Transcription factor NusA, N-terminal domain"/>
    <property type="match status" value="1"/>
</dbReference>
<dbReference type="GO" id="GO:0031564">
    <property type="term" value="P:transcription antitermination"/>
    <property type="evidence" value="ECO:0007669"/>
    <property type="project" value="UniProtKB-UniRule"/>
</dbReference>
<dbReference type="Gene3D" id="3.30.300.20">
    <property type="match status" value="2"/>
</dbReference>
<evidence type="ECO:0000256" key="1">
    <source>
        <dbReference type="HAMAP-Rule" id="MF_00945"/>
    </source>
</evidence>
<dbReference type="Gene3D" id="2.40.50.140">
    <property type="entry name" value="Nucleic acid-binding proteins"/>
    <property type="match status" value="1"/>
</dbReference>
<dbReference type="GO" id="GO:0005829">
    <property type="term" value="C:cytosol"/>
    <property type="evidence" value="ECO:0007669"/>
    <property type="project" value="TreeGrafter"/>
</dbReference>
<dbReference type="NCBIfam" id="TIGR01953">
    <property type="entry name" value="NusA"/>
    <property type="match status" value="1"/>
</dbReference>
<dbReference type="PANTHER" id="PTHR22648:SF0">
    <property type="entry name" value="TRANSCRIPTION TERMINATION_ANTITERMINATION PROTEIN NUSA"/>
    <property type="match status" value="1"/>
</dbReference>
<organism evidence="3 4">
    <name type="scientific">Capsulimonas corticalis</name>
    <dbReference type="NCBI Taxonomy" id="2219043"/>
    <lineage>
        <taxon>Bacteria</taxon>
        <taxon>Bacillati</taxon>
        <taxon>Armatimonadota</taxon>
        <taxon>Armatimonadia</taxon>
        <taxon>Capsulimonadales</taxon>
        <taxon>Capsulimonadaceae</taxon>
        <taxon>Capsulimonas</taxon>
    </lineage>
</organism>
<dbReference type="SMART" id="SM00316">
    <property type="entry name" value="S1"/>
    <property type="match status" value="1"/>
</dbReference>
<dbReference type="SUPFAM" id="SSF54814">
    <property type="entry name" value="Prokaryotic type KH domain (KH-domain type II)"/>
    <property type="match status" value="2"/>
</dbReference>
<dbReference type="InterPro" id="IPR058582">
    <property type="entry name" value="KH_NusA_2nd"/>
</dbReference>
<dbReference type="FunFam" id="2.40.50.140:FF:000058">
    <property type="entry name" value="Transcription termination/antitermination protein NusA"/>
    <property type="match status" value="1"/>
</dbReference>
<comment type="subcellular location">
    <subcellularLocation>
        <location evidence="1">Cytoplasm</location>
    </subcellularLocation>
</comment>
<protein>
    <recommendedName>
        <fullName evidence="1">Transcription termination/antitermination protein NusA</fullName>
    </recommendedName>
</protein>